<protein>
    <submittedName>
        <fullName evidence="1">Uncharacterized protein</fullName>
    </submittedName>
</protein>
<dbReference type="EMBL" id="CAKMRJ010002223">
    <property type="protein sequence ID" value="CAH1428148.1"/>
    <property type="molecule type" value="Genomic_DNA"/>
</dbReference>
<dbReference type="AlphaFoldDB" id="A0AAU9MU42"/>
<dbReference type="Proteomes" id="UP001157418">
    <property type="component" value="Unassembled WGS sequence"/>
</dbReference>
<comment type="caution">
    <text evidence="1">The sequence shown here is derived from an EMBL/GenBank/DDBJ whole genome shotgun (WGS) entry which is preliminary data.</text>
</comment>
<proteinExistence type="predicted"/>
<gene>
    <name evidence="1" type="ORF">LVIROSA_LOCUS15099</name>
</gene>
<name>A0AAU9MU42_9ASTR</name>
<reference evidence="1 2" key="1">
    <citation type="submission" date="2022-01" db="EMBL/GenBank/DDBJ databases">
        <authorList>
            <person name="Xiong W."/>
            <person name="Schranz E."/>
        </authorList>
    </citation>
    <scope>NUCLEOTIDE SEQUENCE [LARGE SCALE GENOMIC DNA]</scope>
</reference>
<accession>A0AAU9MU42</accession>
<evidence type="ECO:0000313" key="2">
    <source>
        <dbReference type="Proteomes" id="UP001157418"/>
    </source>
</evidence>
<evidence type="ECO:0000313" key="1">
    <source>
        <dbReference type="EMBL" id="CAH1428148.1"/>
    </source>
</evidence>
<sequence length="85" mass="10392">MFRSVDRHRLLQLPKIKIPIRRFRRMRFDLKRRYIWRDVSGGRGQRLEIDLLRALITQSIQHQTLEINIETVLSDMQLVHLKGWE</sequence>
<organism evidence="1 2">
    <name type="scientific">Lactuca virosa</name>
    <dbReference type="NCBI Taxonomy" id="75947"/>
    <lineage>
        <taxon>Eukaryota</taxon>
        <taxon>Viridiplantae</taxon>
        <taxon>Streptophyta</taxon>
        <taxon>Embryophyta</taxon>
        <taxon>Tracheophyta</taxon>
        <taxon>Spermatophyta</taxon>
        <taxon>Magnoliopsida</taxon>
        <taxon>eudicotyledons</taxon>
        <taxon>Gunneridae</taxon>
        <taxon>Pentapetalae</taxon>
        <taxon>asterids</taxon>
        <taxon>campanulids</taxon>
        <taxon>Asterales</taxon>
        <taxon>Asteraceae</taxon>
        <taxon>Cichorioideae</taxon>
        <taxon>Cichorieae</taxon>
        <taxon>Lactucinae</taxon>
        <taxon>Lactuca</taxon>
    </lineage>
</organism>
<keyword evidence="2" id="KW-1185">Reference proteome</keyword>